<accession>A0A803TZP0</accession>
<reference evidence="1" key="3">
    <citation type="submission" date="2025-09" db="UniProtKB">
        <authorList>
            <consortium name="Ensembl"/>
        </authorList>
    </citation>
    <scope>IDENTIFICATION</scope>
</reference>
<evidence type="ECO:0000313" key="1">
    <source>
        <dbReference type="Ensembl" id="ENSACAP00000040680.1"/>
    </source>
</evidence>
<dbReference type="InParanoid" id="A0A803TZP0"/>
<name>A0A803TZP0_ANOCA</name>
<evidence type="ECO:0000313" key="2">
    <source>
        <dbReference type="Proteomes" id="UP000001646"/>
    </source>
</evidence>
<keyword evidence="2" id="KW-1185">Reference proteome</keyword>
<reference evidence="1" key="2">
    <citation type="submission" date="2025-08" db="UniProtKB">
        <authorList>
            <consortium name="Ensembl"/>
        </authorList>
    </citation>
    <scope>IDENTIFICATION</scope>
</reference>
<dbReference type="PANTHER" id="PTHR31635">
    <property type="entry name" value="REVERSE TRANSCRIPTASE DOMAIN-CONTAINING PROTEIN-RELATED"/>
    <property type="match status" value="1"/>
</dbReference>
<reference evidence="1 2" key="1">
    <citation type="submission" date="2009-12" db="EMBL/GenBank/DDBJ databases">
        <title>The Genome Sequence of Anolis carolinensis (Green Anole Lizard).</title>
        <authorList>
            <consortium name="The Genome Sequencing Platform"/>
            <person name="Di Palma F."/>
            <person name="Alfoldi J."/>
            <person name="Heiman D."/>
            <person name="Young S."/>
            <person name="Grabherr M."/>
            <person name="Johnson J."/>
            <person name="Lander E.S."/>
            <person name="Lindblad-Toh K."/>
        </authorList>
    </citation>
    <scope>NUCLEOTIDE SEQUENCE [LARGE SCALE GENOMIC DNA]</scope>
    <source>
        <strain evidence="1 2">JBL SC #1</strain>
    </source>
</reference>
<dbReference type="Proteomes" id="UP000001646">
    <property type="component" value="Chromosome 1"/>
</dbReference>
<dbReference type="PANTHER" id="PTHR31635:SF196">
    <property type="entry name" value="REVERSE TRANSCRIPTASE DOMAIN-CONTAINING PROTEIN-RELATED"/>
    <property type="match status" value="1"/>
</dbReference>
<protein>
    <submittedName>
        <fullName evidence="1">Uncharacterized protein</fullName>
    </submittedName>
</protein>
<sequence length="265" mass="32084">MNILILPKLLYLFRTIPIIRNNKIFKNWSTELSKFIWQGKKPRVKMLNLTDEKKRGGLGLPDLQLYYEASALGWVKDWATLKDTSMLNLEGFDLRTGWHAYMWYDKKKLEKNFGNHFIRAALIKVWDKYKRNFYTRTPRWISPLEACHRRETPRRNWLIYNDIISKREGKWTLKSQEEMKKIDQEISWFQYFQIKEYFNQDNRIGFEENETTWDRIMKSDKKIISKLYNKLLEWSTSTEGEIMCSSCLEGYTGMEKCTFFSRNRV</sequence>
<proteinExistence type="predicted"/>
<dbReference type="Ensembl" id="ENSACAT00000046563.1">
    <property type="protein sequence ID" value="ENSACAP00000040680.1"/>
    <property type="gene ID" value="ENSACAG00000035645.1"/>
</dbReference>
<dbReference type="AlphaFoldDB" id="A0A803TZP0"/>
<dbReference type="GeneTree" id="ENSGT01150000286916"/>
<organism evidence="1 2">
    <name type="scientific">Anolis carolinensis</name>
    <name type="common">Green anole</name>
    <name type="synonym">American chameleon</name>
    <dbReference type="NCBI Taxonomy" id="28377"/>
    <lineage>
        <taxon>Eukaryota</taxon>
        <taxon>Metazoa</taxon>
        <taxon>Chordata</taxon>
        <taxon>Craniata</taxon>
        <taxon>Vertebrata</taxon>
        <taxon>Euteleostomi</taxon>
        <taxon>Lepidosauria</taxon>
        <taxon>Squamata</taxon>
        <taxon>Bifurcata</taxon>
        <taxon>Unidentata</taxon>
        <taxon>Episquamata</taxon>
        <taxon>Toxicofera</taxon>
        <taxon>Iguania</taxon>
        <taxon>Dactyloidae</taxon>
        <taxon>Anolis</taxon>
    </lineage>
</organism>